<organism evidence="5 6">
    <name type="scientific">Amycolatopsis endophytica</name>
    <dbReference type="NCBI Taxonomy" id="860233"/>
    <lineage>
        <taxon>Bacteria</taxon>
        <taxon>Bacillati</taxon>
        <taxon>Actinomycetota</taxon>
        <taxon>Actinomycetes</taxon>
        <taxon>Pseudonocardiales</taxon>
        <taxon>Pseudonocardiaceae</taxon>
        <taxon>Amycolatopsis</taxon>
    </lineage>
</organism>
<dbReference type="Gene3D" id="1.20.120.530">
    <property type="entry name" value="GntR ligand-binding domain-like"/>
    <property type="match status" value="1"/>
</dbReference>
<evidence type="ECO:0000256" key="2">
    <source>
        <dbReference type="ARBA" id="ARBA00023125"/>
    </source>
</evidence>
<dbReference type="SUPFAM" id="SSF46785">
    <property type="entry name" value="Winged helix' DNA-binding domain"/>
    <property type="match status" value="1"/>
</dbReference>
<dbReference type="PANTHER" id="PTHR43537">
    <property type="entry name" value="TRANSCRIPTIONAL REGULATOR, GNTR FAMILY"/>
    <property type="match status" value="1"/>
</dbReference>
<dbReference type="SMART" id="SM00895">
    <property type="entry name" value="FCD"/>
    <property type="match status" value="1"/>
</dbReference>
<keyword evidence="1" id="KW-0805">Transcription regulation</keyword>
<dbReference type="InterPro" id="IPR036390">
    <property type="entry name" value="WH_DNA-bd_sf"/>
</dbReference>
<dbReference type="InterPro" id="IPR008920">
    <property type="entry name" value="TF_FadR/GntR_C"/>
</dbReference>
<evidence type="ECO:0000256" key="3">
    <source>
        <dbReference type="ARBA" id="ARBA00023163"/>
    </source>
</evidence>
<dbReference type="RefSeq" id="WP_312861235.1">
    <property type="nucleotide sequence ID" value="NZ_JACCFK010000002.1"/>
</dbReference>
<dbReference type="AlphaFoldDB" id="A0A853BCA3"/>
<keyword evidence="3" id="KW-0804">Transcription</keyword>
<dbReference type="Gene3D" id="1.10.10.10">
    <property type="entry name" value="Winged helix-like DNA-binding domain superfamily/Winged helix DNA-binding domain"/>
    <property type="match status" value="1"/>
</dbReference>
<feature type="domain" description="GntR C-terminal" evidence="4">
    <location>
        <begin position="98"/>
        <end position="227"/>
    </location>
</feature>
<dbReference type="GO" id="GO:0003677">
    <property type="term" value="F:DNA binding"/>
    <property type="evidence" value="ECO:0007669"/>
    <property type="project" value="UniProtKB-KW"/>
</dbReference>
<dbReference type="Proteomes" id="UP000549616">
    <property type="component" value="Unassembled WGS sequence"/>
</dbReference>
<dbReference type="PANTHER" id="PTHR43537:SF5">
    <property type="entry name" value="UXU OPERON TRANSCRIPTIONAL REGULATOR"/>
    <property type="match status" value="1"/>
</dbReference>
<dbReference type="SUPFAM" id="SSF48008">
    <property type="entry name" value="GntR ligand-binding domain-like"/>
    <property type="match status" value="1"/>
</dbReference>
<reference evidence="5 6" key="1">
    <citation type="submission" date="2020-07" db="EMBL/GenBank/DDBJ databases">
        <title>Sequencing the genomes of 1000 actinobacteria strains.</title>
        <authorList>
            <person name="Klenk H.-P."/>
        </authorList>
    </citation>
    <scope>NUCLEOTIDE SEQUENCE [LARGE SCALE GENOMIC DNA]</scope>
    <source>
        <strain evidence="5 6">DSM 104006</strain>
    </source>
</reference>
<evidence type="ECO:0000256" key="1">
    <source>
        <dbReference type="ARBA" id="ARBA00023015"/>
    </source>
</evidence>
<keyword evidence="2 5" id="KW-0238">DNA-binding</keyword>
<evidence type="ECO:0000313" key="6">
    <source>
        <dbReference type="Proteomes" id="UP000549616"/>
    </source>
</evidence>
<name>A0A853BCA3_9PSEU</name>
<comment type="caution">
    <text evidence="5">The sequence shown here is derived from an EMBL/GenBank/DDBJ whole genome shotgun (WGS) entry which is preliminary data.</text>
</comment>
<dbReference type="EMBL" id="JACCFK010000002">
    <property type="protein sequence ID" value="NYI93018.1"/>
    <property type="molecule type" value="Genomic_DNA"/>
</dbReference>
<dbReference type="InterPro" id="IPR011711">
    <property type="entry name" value="GntR_C"/>
</dbReference>
<keyword evidence="6" id="KW-1185">Reference proteome</keyword>
<proteinExistence type="predicted"/>
<evidence type="ECO:0000313" key="5">
    <source>
        <dbReference type="EMBL" id="NYI93018.1"/>
    </source>
</evidence>
<sequence length="245" mass="26385">MSGDNGNVTRPEAAARRIAEAVRAVSPGTRLGSKEELRRVCGVSVGTFNEALRLAQSRGLVEVRPGPGGGLFAAEQPPLVRLGNSVLALNSDECSVADAIRIRDHLDELIISDAAWHSSPADVARYRVQVAAMAEARDRSDIAGFMQANWHLHELLAQVNPSPLLRAIYLALLDVIRSHAVEVHAAGGHTTEELLGTRHQVHAALVDAIADGEPGLVRHAIAEHSVERANDYQRHVSSGRQEPAW</sequence>
<gene>
    <name evidence="5" type="ORF">HNR02_006393</name>
</gene>
<evidence type="ECO:0000259" key="4">
    <source>
        <dbReference type="SMART" id="SM00895"/>
    </source>
</evidence>
<protein>
    <submittedName>
        <fullName evidence="5">DNA-binding FadR family transcriptional regulator</fullName>
    </submittedName>
</protein>
<accession>A0A853BCA3</accession>
<dbReference type="Pfam" id="PF07729">
    <property type="entry name" value="FCD"/>
    <property type="match status" value="1"/>
</dbReference>
<dbReference type="InterPro" id="IPR036388">
    <property type="entry name" value="WH-like_DNA-bd_sf"/>
</dbReference>